<organism evidence="1">
    <name type="scientific">Candidatus Thiothrix putei</name>
    <dbReference type="NCBI Taxonomy" id="3080811"/>
    <lineage>
        <taxon>Bacteria</taxon>
        <taxon>Pseudomonadati</taxon>
        <taxon>Pseudomonadota</taxon>
        <taxon>Gammaproteobacteria</taxon>
        <taxon>Thiotrichales</taxon>
        <taxon>Thiotrichaceae</taxon>
        <taxon>Thiothrix</taxon>
    </lineage>
</organism>
<protein>
    <submittedName>
        <fullName evidence="1">Uncharacterized protein</fullName>
    </submittedName>
</protein>
<dbReference type="KEGG" id="tput:QJT81_03020"/>
<accession>A0AA95HCW8</accession>
<reference evidence="1" key="2">
    <citation type="submission" date="2023-04" db="EMBL/GenBank/DDBJ databases">
        <authorList>
            <person name="Beletskiy A.V."/>
            <person name="Mardanov A.V."/>
            <person name="Ravin N.V."/>
        </authorList>
    </citation>
    <scope>NUCLEOTIDE SEQUENCE</scope>
    <source>
        <strain evidence="1">GKL-02</strain>
    </source>
</reference>
<dbReference type="EMBL" id="CP124756">
    <property type="protein sequence ID" value="WGZ94971.1"/>
    <property type="molecule type" value="Genomic_DNA"/>
</dbReference>
<evidence type="ECO:0000313" key="1">
    <source>
        <dbReference type="EMBL" id="WGZ94971.1"/>
    </source>
</evidence>
<proteinExistence type="predicted"/>
<dbReference type="AlphaFoldDB" id="A0AA95HCW8"/>
<sequence>MILRKSVKPLQMLYDVLNRVAVDATISAKRSYQRTEDKHACEAKHQ</sequence>
<gene>
    <name evidence="1" type="ORF">QJT81_03020</name>
</gene>
<name>A0AA95HCW8_9GAMM</name>
<dbReference type="Proteomes" id="UP001301326">
    <property type="component" value="Chromosome"/>
</dbReference>
<reference evidence="1" key="1">
    <citation type="journal article" date="2023" name="Int. J. Mol. Sci.">
        <title>Metagenomics Revealed a New Genus 'Candidatus Thiocaldithrix dubininis' gen. nov., sp. nov. and a New Species 'Candidatus Thiothrix putei' sp. nov. in the Family Thiotrichaceae, Some Members of Which Have Traits of Both Na+- and H+-Motive Energetics.</title>
        <authorList>
            <person name="Ravin N.V."/>
            <person name="Muntyan M.S."/>
            <person name="Smolyakov D.D."/>
            <person name="Rudenko T.S."/>
            <person name="Beletsky A.V."/>
            <person name="Mardanov A.V."/>
            <person name="Grabovich M.Y."/>
        </authorList>
    </citation>
    <scope>NUCLEOTIDE SEQUENCE</scope>
    <source>
        <strain evidence="1">GKL-02</strain>
    </source>
</reference>